<evidence type="ECO:0000313" key="3">
    <source>
        <dbReference type="EMBL" id="POF29270.1"/>
    </source>
</evidence>
<name>A0A2S3UNW4_9HYPH</name>
<keyword evidence="2" id="KW-1133">Transmembrane helix</keyword>
<organism evidence="3 4">
    <name type="scientific">Roseibium marinum</name>
    <dbReference type="NCBI Taxonomy" id="281252"/>
    <lineage>
        <taxon>Bacteria</taxon>
        <taxon>Pseudomonadati</taxon>
        <taxon>Pseudomonadota</taxon>
        <taxon>Alphaproteobacteria</taxon>
        <taxon>Hyphomicrobiales</taxon>
        <taxon>Stappiaceae</taxon>
        <taxon>Roseibium</taxon>
    </lineage>
</organism>
<keyword evidence="2" id="KW-0472">Membrane</keyword>
<gene>
    <name evidence="3" type="ORF">CLV41_10940</name>
</gene>
<dbReference type="AlphaFoldDB" id="A0A2S3UNW4"/>
<dbReference type="OrthoDB" id="7671731at2"/>
<comment type="caution">
    <text evidence="3">The sequence shown here is derived from an EMBL/GenBank/DDBJ whole genome shotgun (WGS) entry which is preliminary data.</text>
</comment>
<feature type="transmembrane region" description="Helical" evidence="2">
    <location>
        <begin position="17"/>
        <end position="38"/>
    </location>
</feature>
<evidence type="ECO:0000313" key="4">
    <source>
        <dbReference type="Proteomes" id="UP000236959"/>
    </source>
</evidence>
<evidence type="ECO:0000256" key="1">
    <source>
        <dbReference type="SAM" id="MobiDB-lite"/>
    </source>
</evidence>
<keyword evidence="2" id="KW-0812">Transmembrane</keyword>
<reference evidence="3 4" key="1">
    <citation type="submission" date="2018-01" db="EMBL/GenBank/DDBJ databases">
        <title>Genomic Encyclopedia of Archaeal and Bacterial Type Strains, Phase II (KMG-II): from individual species to whole genera.</title>
        <authorList>
            <person name="Goeker M."/>
        </authorList>
    </citation>
    <scope>NUCLEOTIDE SEQUENCE [LARGE SCALE GENOMIC DNA]</scope>
    <source>
        <strain evidence="3 4">DSM 17023</strain>
    </source>
</reference>
<accession>A0A2S3UNW4</accession>
<dbReference type="Proteomes" id="UP000236959">
    <property type="component" value="Unassembled WGS sequence"/>
</dbReference>
<evidence type="ECO:0000256" key="2">
    <source>
        <dbReference type="SAM" id="Phobius"/>
    </source>
</evidence>
<feature type="region of interest" description="Disordered" evidence="1">
    <location>
        <begin position="81"/>
        <end position="100"/>
    </location>
</feature>
<protein>
    <submittedName>
        <fullName evidence="3">Uncharacterized protein</fullName>
    </submittedName>
</protein>
<dbReference type="RefSeq" id="WP_103223960.1">
    <property type="nucleotide sequence ID" value="NZ_PPCN01000009.1"/>
</dbReference>
<dbReference type="EMBL" id="PPCN01000009">
    <property type="protein sequence ID" value="POF29270.1"/>
    <property type="molecule type" value="Genomic_DNA"/>
</dbReference>
<proteinExistence type="predicted"/>
<sequence length="542" mass="55292">MSAALYNEDGQWGIPGFLWPAVLGISVAIHISVLIYGLPDMSFGPDEPTPPHETEVIIESGGLTFAPVQAIESAPSQSAVPSVAPVVSPSEPPQPVSSQTVVTARPVQGQTLRLANAEASRPDIPRPSTVQVSQAADAAKTQEIPVIAAPVTPAKQPQNLAVRPVEPVTASAQQVKNLEPSLVVSAVQAPSGGLIAQPTVSTVTPAVSLITPVAGPESGAVAVTQITNVVVSPPQTVASSAVPGTDETSVSKAGAPSAVVQVESGTAQAVKPVEQQIAALRPAEEEVTAIAPSRPETSTVPAASQASDPAQGVAPVEVASIDPLAKVSGYVASYDPGECSHLTVTSAGAHSAAVTAYGAGIAPFAVFDQRFAADQGYEAKIEVRLVTRQQCALLDALGLSEGIEAAGLVELDRTIVLSGTNVSGVVQRDLPLDRIAAAQAAGVPLSGIGSPELYLIDDGGQIHDGRGYILPASNAVTAGGWRFSVPVTLLSKQESETALVLAIWNRPEASQPARFANLPAGRIAEVLAAPGVYSLTAFKVSR</sequence>
<keyword evidence="4" id="KW-1185">Reference proteome</keyword>